<keyword evidence="1" id="KW-0269">Exonuclease</keyword>
<feature type="domain" description="TnsA endonuclease N-terminal" evidence="2">
    <location>
        <begin position="41"/>
        <end position="134"/>
    </location>
</feature>
<keyword evidence="1" id="KW-0255">Endonuclease</keyword>
<keyword evidence="1" id="KW-0540">Nuclease</keyword>
<dbReference type="InterPro" id="IPR046390">
    <property type="entry name" value="NUCL_HEAD_T4"/>
</dbReference>
<evidence type="ECO:0000313" key="4">
    <source>
        <dbReference type="Proteomes" id="UP000316733"/>
    </source>
</evidence>
<evidence type="ECO:0000256" key="1">
    <source>
        <dbReference type="HAMAP-Rule" id="MF_04160"/>
    </source>
</evidence>
<protein>
    <recommendedName>
        <fullName evidence="1">Head completion nuclease</fullName>
        <ecNumber evidence="1">3.1.-.-</ecNumber>
    </recommendedName>
</protein>
<comment type="function">
    <text evidence="1">During phage morphogenesis, plays an essential role in the head-tail joining step. The associated nuclease activity is essential for morphogenesis, possibly by cleaving packaged DNA to enable the joining of heads to tails. Displays both exo- and endonuclease activity.</text>
</comment>
<dbReference type="Gene3D" id="3.40.91.30">
    <property type="match status" value="1"/>
</dbReference>
<feature type="active site" evidence="1">
    <location>
        <position position="69"/>
    </location>
</feature>
<reference evidence="4" key="1">
    <citation type="journal article" date="2020" name="bioRxiv">
        <title>Integrative omics analysis of Pseudomonas aeruginosa virus PA5oct highlights the molecular complexity of jumbo phages.</title>
        <authorList>
            <person name="Lood C."/>
            <person name="Danis-Wlodarczyk K."/>
            <person name="Blasdel B.G."/>
            <person name="Jang H.B."/>
            <person name="Vandenheuvel D."/>
            <person name="Briers Y."/>
            <person name="Noben J.-P."/>
            <person name="van Noort V."/>
            <person name="Drulis-Kawa Z."/>
            <person name="Lavigne R."/>
        </authorList>
    </citation>
    <scope>NUCLEOTIDE SEQUENCE [LARGE SCALE GENOMIC DNA]</scope>
</reference>
<dbReference type="InterPro" id="IPR014833">
    <property type="entry name" value="TnsA_N"/>
</dbReference>
<organism evidence="3 4">
    <name type="scientific">Pseudomonas phage vB_PaeM_PA5oct</name>
    <dbReference type="NCBI Taxonomy" id="2163605"/>
    <lineage>
        <taxon>Viruses</taxon>
        <taxon>Duplodnaviria</taxon>
        <taxon>Heunggongvirae</taxon>
        <taxon>Uroviricota</taxon>
        <taxon>Caudoviricetes</taxon>
        <taxon>Arenbergviridae</taxon>
        <taxon>Wroclawvirus</taxon>
        <taxon>Wroclawvirus PA5oct</taxon>
    </lineage>
</organism>
<dbReference type="GO" id="GO:0004527">
    <property type="term" value="F:exonuclease activity"/>
    <property type="evidence" value="ECO:0007669"/>
    <property type="project" value="UniProtKB-UniRule"/>
</dbReference>
<dbReference type="Proteomes" id="UP000316733">
    <property type="component" value="Segment"/>
</dbReference>
<dbReference type="EC" id="3.1.-.-" evidence="1"/>
<keyword evidence="1" id="KW-0378">Hydrolase</keyword>
<dbReference type="Pfam" id="PF08722">
    <property type="entry name" value="Tn7_TnsA-like_N"/>
    <property type="match status" value="1"/>
</dbReference>
<evidence type="ECO:0000259" key="2">
    <source>
        <dbReference type="Pfam" id="PF08722"/>
    </source>
</evidence>
<comment type="similarity">
    <text evidence="1">Belongs to the Caudovirales head completion nuclease family.</text>
</comment>
<feature type="active site" evidence="1">
    <location>
        <position position="30"/>
    </location>
</feature>
<proteinExistence type="inferred from homology"/>
<feature type="active site" evidence="1">
    <location>
        <position position="89"/>
    </location>
</feature>
<keyword evidence="4" id="KW-1185">Reference proteome</keyword>
<evidence type="ECO:0000313" key="3">
    <source>
        <dbReference type="EMBL" id="QCG76081.1"/>
    </source>
</evidence>
<dbReference type="HAMAP" id="MF_04160">
    <property type="entry name" value="NUCL_HEAD_T4"/>
    <property type="match status" value="1"/>
</dbReference>
<name>A0A4Y5JVD2_9CAUD</name>
<sequence>MGSYKQGTYIPKNPGKYIGKKLPYYRSAWEYKFMQTVDENMAVIEWASEPISIPYFNPVTNKQSLYVPDFLMVYVDSKGNKHTEIVEIKPRKETFLEHAKTKQDKYRLAMNAAKWQAAAKFCSARGIRFRVINEDHIYRNPK</sequence>
<accession>A0A4Y5JVD2</accession>
<dbReference type="EMBL" id="MK797984">
    <property type="protein sequence ID" value="QCG76081.1"/>
    <property type="molecule type" value="Genomic_DNA"/>
</dbReference>
<dbReference type="GO" id="GO:0004519">
    <property type="term" value="F:endonuclease activity"/>
    <property type="evidence" value="ECO:0007669"/>
    <property type="project" value="UniProtKB-UniRule"/>
</dbReference>
<gene>
    <name evidence="3" type="ORF">EST35_0200</name>
</gene>